<reference evidence="1" key="1">
    <citation type="journal article" date="2022" name="Int. J. Syst. Evol. Microbiol.">
        <title>Genome-based, phenotypic and chemotaxonomic classification of Faecalibacterium strains: proposal of three novel species Faecalibacterium duncaniae sp. nov., Faecalibacterium hattorii sp. nov. and Faecalibacterium gallinarum sp. nov. .</title>
        <authorList>
            <person name="Sakamoto M."/>
            <person name="Sakurai N."/>
            <person name="Tanno H."/>
            <person name="Iino T."/>
            <person name="Ohkuma M."/>
            <person name="Endo A."/>
        </authorList>
    </citation>
    <scope>NUCLEOTIDE SEQUENCE</scope>
    <source>
        <strain evidence="1">JCM 17207</strain>
    </source>
</reference>
<sequence length="100" mass="11462">MILEAIYNGDFYPSETVVPKSEKYRNALRACEKIMDQLAQRLTKEDYDLVETLLDQSSIAQCEESECHFKVGFSAGLLVQQEAIEQLKIMDYIHTEQGVL</sequence>
<gene>
    <name evidence="1" type="ORF">JCM17207_12500</name>
</gene>
<evidence type="ECO:0000313" key="2">
    <source>
        <dbReference type="Proteomes" id="UP001055185"/>
    </source>
</evidence>
<organism evidence="1 2">
    <name type="scientific">Faecalibacterium gallinarum</name>
    <dbReference type="NCBI Taxonomy" id="2903556"/>
    <lineage>
        <taxon>Bacteria</taxon>
        <taxon>Bacillati</taxon>
        <taxon>Bacillota</taxon>
        <taxon>Clostridia</taxon>
        <taxon>Eubacteriales</taxon>
        <taxon>Oscillospiraceae</taxon>
        <taxon>Faecalibacterium</taxon>
    </lineage>
</organism>
<keyword evidence="2" id="KW-1185">Reference proteome</keyword>
<comment type="caution">
    <text evidence="1">The sequence shown here is derived from an EMBL/GenBank/DDBJ whole genome shotgun (WGS) entry which is preliminary data.</text>
</comment>
<dbReference type="Proteomes" id="UP001055185">
    <property type="component" value="Unassembled WGS sequence"/>
</dbReference>
<proteinExistence type="predicted"/>
<evidence type="ECO:0000313" key="1">
    <source>
        <dbReference type="EMBL" id="GJN64625.1"/>
    </source>
</evidence>
<dbReference type="Pfam" id="PF20648">
    <property type="entry name" value="DUF6809"/>
    <property type="match status" value="1"/>
</dbReference>
<protein>
    <submittedName>
        <fullName evidence="1">Uncharacterized protein</fullName>
    </submittedName>
</protein>
<dbReference type="EMBL" id="BQKV01000038">
    <property type="protein sequence ID" value="GJN64625.1"/>
    <property type="molecule type" value="Genomic_DNA"/>
</dbReference>
<dbReference type="RefSeq" id="WP_238316822.1">
    <property type="nucleotide sequence ID" value="NZ_BQKV01000038.1"/>
</dbReference>
<accession>A0AA37IYI8</accession>
<name>A0AA37IYI8_9FIRM</name>
<dbReference type="InterPro" id="IPR049215">
    <property type="entry name" value="DUF6809"/>
</dbReference>
<dbReference type="AlphaFoldDB" id="A0AA37IYI8"/>